<organism evidence="1 2">
    <name type="scientific">Colletotrichum musicola</name>
    <dbReference type="NCBI Taxonomy" id="2175873"/>
    <lineage>
        <taxon>Eukaryota</taxon>
        <taxon>Fungi</taxon>
        <taxon>Dikarya</taxon>
        <taxon>Ascomycota</taxon>
        <taxon>Pezizomycotina</taxon>
        <taxon>Sordariomycetes</taxon>
        <taxon>Hypocreomycetidae</taxon>
        <taxon>Glomerellales</taxon>
        <taxon>Glomerellaceae</taxon>
        <taxon>Colletotrichum</taxon>
        <taxon>Colletotrichum orchidearum species complex</taxon>
    </lineage>
</organism>
<evidence type="ECO:0000313" key="1">
    <source>
        <dbReference type="EMBL" id="KAF6843777.1"/>
    </source>
</evidence>
<accession>A0A8H6NW91</accession>
<protein>
    <submittedName>
        <fullName evidence="1">Uncharacterized protein</fullName>
    </submittedName>
</protein>
<keyword evidence="2" id="KW-1185">Reference proteome</keyword>
<reference evidence="1" key="1">
    <citation type="journal article" date="2020" name="Phytopathology">
        <title>Genome Sequence Resources of Colletotrichum truncatum, C. plurivorum, C. musicola, and C. sojae: Four Species Pathogenic to Soybean (Glycine max).</title>
        <authorList>
            <person name="Rogerio F."/>
            <person name="Boufleur T.R."/>
            <person name="Ciampi-Guillardi M."/>
            <person name="Sukno S.A."/>
            <person name="Thon M.R."/>
            <person name="Massola Junior N.S."/>
            <person name="Baroncelli R."/>
        </authorList>
    </citation>
    <scope>NUCLEOTIDE SEQUENCE</scope>
    <source>
        <strain evidence="1">LFN0074</strain>
    </source>
</reference>
<dbReference type="EMBL" id="WIGM01000032">
    <property type="protein sequence ID" value="KAF6843777.1"/>
    <property type="molecule type" value="Genomic_DNA"/>
</dbReference>
<dbReference type="Proteomes" id="UP000639643">
    <property type="component" value="Unassembled WGS sequence"/>
</dbReference>
<comment type="caution">
    <text evidence="1">The sequence shown here is derived from an EMBL/GenBank/DDBJ whole genome shotgun (WGS) entry which is preliminary data.</text>
</comment>
<sequence>MSHSRTSSIPHNAAATSVISSRDCFRRVSTTHGALLPPALEHLDASGTASPDRTCADHKRAGHMHMLRYISAVERKPQPQKCANARNRPCVFTFFVLLDFDLRPTSSPRRHGIAWLRGRCSSVIFIETTRQPRAVVQTPVFSLPRVWSRGLWVHENSPRAHADAYGGSIAEADCSIAFQGYVPAIEKC</sequence>
<dbReference type="AlphaFoldDB" id="A0A8H6NW91"/>
<gene>
    <name evidence="1" type="ORF">CMUS01_01787</name>
</gene>
<name>A0A8H6NW91_9PEZI</name>
<evidence type="ECO:0000313" key="2">
    <source>
        <dbReference type="Proteomes" id="UP000639643"/>
    </source>
</evidence>
<proteinExistence type="predicted"/>